<dbReference type="Pfam" id="PF01590">
    <property type="entry name" value="GAF"/>
    <property type="match status" value="1"/>
</dbReference>
<dbReference type="EMBL" id="VDFW01000014">
    <property type="protein sequence ID" value="TNC24666.1"/>
    <property type="molecule type" value="Genomic_DNA"/>
</dbReference>
<proteinExistence type="predicted"/>
<name>A0A5C4LYI6_9PSEU</name>
<evidence type="ECO:0000313" key="5">
    <source>
        <dbReference type="Proteomes" id="UP000305546"/>
    </source>
</evidence>
<dbReference type="PANTHER" id="PTHR43156:SF2">
    <property type="entry name" value="STAGE II SPORULATION PROTEIN E"/>
    <property type="match status" value="1"/>
</dbReference>
<accession>A0A5C4LYI6</accession>
<dbReference type="Gene3D" id="3.60.40.10">
    <property type="entry name" value="PPM-type phosphatase domain"/>
    <property type="match status" value="1"/>
</dbReference>
<keyword evidence="1" id="KW-0378">Hydrolase</keyword>
<evidence type="ECO:0000259" key="3">
    <source>
        <dbReference type="SMART" id="SM00331"/>
    </source>
</evidence>
<dbReference type="Gene3D" id="3.30.450.40">
    <property type="match status" value="1"/>
</dbReference>
<dbReference type="OrthoDB" id="5241041at2"/>
<dbReference type="SUPFAM" id="SSF55781">
    <property type="entry name" value="GAF domain-like"/>
    <property type="match status" value="1"/>
</dbReference>
<organism evidence="4 5">
    <name type="scientific">Amycolatopsis alkalitolerans</name>
    <dbReference type="NCBI Taxonomy" id="2547244"/>
    <lineage>
        <taxon>Bacteria</taxon>
        <taxon>Bacillati</taxon>
        <taxon>Actinomycetota</taxon>
        <taxon>Actinomycetes</taxon>
        <taxon>Pseudonocardiales</taxon>
        <taxon>Pseudonocardiaceae</taxon>
        <taxon>Amycolatopsis</taxon>
    </lineage>
</organism>
<feature type="domain" description="GAF" evidence="2">
    <location>
        <begin position="31"/>
        <end position="175"/>
    </location>
</feature>
<evidence type="ECO:0000256" key="1">
    <source>
        <dbReference type="ARBA" id="ARBA00022801"/>
    </source>
</evidence>
<dbReference type="Pfam" id="PF07228">
    <property type="entry name" value="SpoIIE"/>
    <property type="match status" value="1"/>
</dbReference>
<dbReference type="GO" id="GO:0016791">
    <property type="term" value="F:phosphatase activity"/>
    <property type="evidence" value="ECO:0007669"/>
    <property type="project" value="TreeGrafter"/>
</dbReference>
<feature type="domain" description="PPM-type phosphatase" evidence="3">
    <location>
        <begin position="209"/>
        <end position="424"/>
    </location>
</feature>
<reference evidence="4 5" key="1">
    <citation type="submission" date="2019-06" db="EMBL/GenBank/DDBJ databases">
        <title>Amycolatopsis alkalitolerans sp. nov., isolated from Gastrodia elata Blume.</title>
        <authorList>
            <person name="Narsing Rao M.P."/>
            <person name="Li W.J."/>
        </authorList>
    </citation>
    <scope>NUCLEOTIDE SEQUENCE [LARGE SCALE GENOMIC DNA]</scope>
    <source>
        <strain evidence="4 5">SYSUP0005</strain>
    </source>
</reference>
<protein>
    <submittedName>
        <fullName evidence="4">GAF domain-containing protein</fullName>
    </submittedName>
</protein>
<dbReference type="InterPro" id="IPR036457">
    <property type="entry name" value="PPM-type-like_dom_sf"/>
</dbReference>
<dbReference type="InterPro" id="IPR029016">
    <property type="entry name" value="GAF-like_dom_sf"/>
</dbReference>
<dbReference type="InterPro" id="IPR001932">
    <property type="entry name" value="PPM-type_phosphatase-like_dom"/>
</dbReference>
<evidence type="ECO:0000313" key="4">
    <source>
        <dbReference type="EMBL" id="TNC24666.1"/>
    </source>
</evidence>
<keyword evidence="5" id="KW-1185">Reference proteome</keyword>
<sequence length="430" mass="46049">MLSQATAASRADLTEAARLAAVRRYDILDTPPDGAFDRIAKLAARLLGTPIGTVSLVDTDRIWFKATSGLAVRQIGRDPGLCSSAITSDVPYVVRNALTDPRTVNNPLVHGDLGIRFYAAAPVITADGHRLGTVNVLDTKPRETGPVDTATLEDLAAVVMDELELRLSALATLRQEREQRERSDEHRATVTAIASTLRQTVLPPALPRVPGLELACHYHSATPGDVTGDFYDVLFLGERQWAFFVGDVAGHGAPAAAVTSLARYTLRSALFRGLTPADALAELNDALLRDEHLRECCTLLVGWYAEDFAKVTLAGGGHCPALWLGEGEVRQVWPEGGMLVGALRDATFVTRTLHLAEGQTLLLHTDGLIEARPDGAPFGEEGLHAFLGEANPRGARETVDALTDLIAGFDPAPTDDVALLALSRTARPPE</sequence>
<dbReference type="InterPro" id="IPR003018">
    <property type="entry name" value="GAF"/>
</dbReference>
<dbReference type="SMART" id="SM00065">
    <property type="entry name" value="GAF"/>
    <property type="match status" value="1"/>
</dbReference>
<dbReference type="Proteomes" id="UP000305546">
    <property type="component" value="Unassembled WGS sequence"/>
</dbReference>
<dbReference type="InterPro" id="IPR052016">
    <property type="entry name" value="Bact_Sigma-Reg"/>
</dbReference>
<dbReference type="SMART" id="SM00331">
    <property type="entry name" value="PP2C_SIG"/>
    <property type="match status" value="1"/>
</dbReference>
<dbReference type="SUPFAM" id="SSF81606">
    <property type="entry name" value="PP2C-like"/>
    <property type="match status" value="1"/>
</dbReference>
<dbReference type="AlphaFoldDB" id="A0A5C4LYI6"/>
<dbReference type="PANTHER" id="PTHR43156">
    <property type="entry name" value="STAGE II SPORULATION PROTEIN E-RELATED"/>
    <property type="match status" value="1"/>
</dbReference>
<gene>
    <name evidence="4" type="ORF">FG385_17710</name>
</gene>
<comment type="caution">
    <text evidence="4">The sequence shown here is derived from an EMBL/GenBank/DDBJ whole genome shotgun (WGS) entry which is preliminary data.</text>
</comment>
<evidence type="ECO:0000259" key="2">
    <source>
        <dbReference type="SMART" id="SM00065"/>
    </source>
</evidence>